<dbReference type="Pfam" id="PF26107">
    <property type="entry name" value="BrxR_CTD"/>
    <property type="match status" value="1"/>
</dbReference>
<dbReference type="Proteomes" id="UP000198703">
    <property type="component" value="Unassembled WGS sequence"/>
</dbReference>
<sequence length="289" mass="31664">MLEEVGQAQRERLFHIDFRTWFLGSVSRGALIGRFGIKEAAATRDLALYRKLAPMNLDFDGSNKIYRCARAFAPLFEHPPERTLTAIAEGLGDDAAGAVGQHVRTERPLRLNAPDIGIIAAVSRAIAEGRGLRIGYHSLSSGRTEREIAPFALVDTGVRWHARAFDRRSGGFRDFVLTRIDGAELLGAVAGAAEQREADDQWMRMVELELVPHPGLERPEAVARDYAMEEGVLRTRLRAATVGYALLHWSVDASPDHQLDPARHQLWLRNGAALYGVGNLAIAPGASAG</sequence>
<accession>A0A1H4D5X9</accession>
<dbReference type="PIRSF" id="PIRSF015558">
    <property type="entry name" value="Txn_reg_DeoR_prd"/>
    <property type="match status" value="1"/>
</dbReference>
<organism evidence="4 5">
    <name type="scientific">Rubrimonas cliftonensis</name>
    <dbReference type="NCBI Taxonomy" id="89524"/>
    <lineage>
        <taxon>Bacteria</taxon>
        <taxon>Pseudomonadati</taxon>
        <taxon>Pseudomonadota</taxon>
        <taxon>Alphaproteobacteria</taxon>
        <taxon>Rhodobacterales</taxon>
        <taxon>Paracoccaceae</taxon>
        <taxon>Rubrimonas</taxon>
    </lineage>
</organism>
<evidence type="ECO:0000313" key="5">
    <source>
        <dbReference type="Proteomes" id="UP000198703"/>
    </source>
</evidence>
<dbReference type="InterPro" id="IPR016634">
    <property type="entry name" value="CapW-like"/>
</dbReference>
<dbReference type="InterPro" id="IPR026881">
    <property type="entry name" value="WYL_dom"/>
</dbReference>
<proteinExistence type="predicted"/>
<feature type="domain" description="WYL" evidence="1">
    <location>
        <begin position="118"/>
        <end position="184"/>
    </location>
</feature>
<evidence type="ECO:0000259" key="2">
    <source>
        <dbReference type="Pfam" id="PF26107"/>
    </source>
</evidence>
<keyword evidence="5" id="KW-1185">Reference proteome</keyword>
<dbReference type="InterPro" id="IPR051534">
    <property type="entry name" value="CBASS_pafABC_assoc_protein"/>
</dbReference>
<evidence type="ECO:0000313" key="4">
    <source>
        <dbReference type="EMBL" id="SEA67946.1"/>
    </source>
</evidence>
<reference evidence="4 5" key="1">
    <citation type="submission" date="2016-10" db="EMBL/GenBank/DDBJ databases">
        <authorList>
            <person name="de Groot N.N."/>
        </authorList>
    </citation>
    <scope>NUCLEOTIDE SEQUENCE [LARGE SCALE GENOMIC DNA]</scope>
    <source>
        <strain evidence="4 5">DSM 15345</strain>
    </source>
</reference>
<dbReference type="PANTHER" id="PTHR34580">
    <property type="match status" value="1"/>
</dbReference>
<feature type="domain" description="DNA-binding transcriptional repressor CapW C-terminal dimerisation" evidence="2">
    <location>
        <begin position="205"/>
        <end position="272"/>
    </location>
</feature>
<dbReference type="InterPro" id="IPR059019">
    <property type="entry name" value="WHD_CapW"/>
</dbReference>
<dbReference type="OrthoDB" id="6400324at2"/>
<evidence type="ECO:0000259" key="3">
    <source>
        <dbReference type="Pfam" id="PF26109"/>
    </source>
</evidence>
<dbReference type="PANTHER" id="PTHR34580:SF1">
    <property type="entry name" value="PROTEIN PAFC"/>
    <property type="match status" value="1"/>
</dbReference>
<gene>
    <name evidence="4" type="ORF">SAMN05444370_10952</name>
</gene>
<dbReference type="EMBL" id="FNQM01000009">
    <property type="protein sequence ID" value="SEA67946.1"/>
    <property type="molecule type" value="Genomic_DNA"/>
</dbReference>
<dbReference type="RefSeq" id="WP_093254402.1">
    <property type="nucleotide sequence ID" value="NZ_FNQM01000009.1"/>
</dbReference>
<dbReference type="Pfam" id="PF13280">
    <property type="entry name" value="WYL"/>
    <property type="match status" value="1"/>
</dbReference>
<dbReference type="InterPro" id="IPR059020">
    <property type="entry name" value="CapW_CTD"/>
</dbReference>
<protein>
    <submittedName>
        <fullName evidence="4">WYL domain-containing protein</fullName>
    </submittedName>
</protein>
<feature type="domain" description="DNA-binding transcriptional repressor CapW winged helix-turn-helix" evidence="3">
    <location>
        <begin position="9"/>
        <end position="78"/>
    </location>
</feature>
<dbReference type="PROSITE" id="PS52050">
    <property type="entry name" value="WYL"/>
    <property type="match status" value="1"/>
</dbReference>
<dbReference type="Pfam" id="PF26109">
    <property type="entry name" value="WHD_BrxR"/>
    <property type="match status" value="1"/>
</dbReference>
<evidence type="ECO:0000259" key="1">
    <source>
        <dbReference type="Pfam" id="PF13280"/>
    </source>
</evidence>
<name>A0A1H4D5X9_9RHOB</name>
<dbReference type="AlphaFoldDB" id="A0A1H4D5X9"/>
<dbReference type="STRING" id="89524.SAMN05444370_10952"/>